<dbReference type="EMBL" id="LAZR01030518">
    <property type="protein sequence ID" value="KKL56371.1"/>
    <property type="molecule type" value="Genomic_DNA"/>
</dbReference>
<gene>
    <name evidence="1" type="ORF">LCGC14_2246090</name>
</gene>
<organism evidence="1">
    <name type="scientific">marine sediment metagenome</name>
    <dbReference type="NCBI Taxonomy" id="412755"/>
    <lineage>
        <taxon>unclassified sequences</taxon>
        <taxon>metagenomes</taxon>
        <taxon>ecological metagenomes</taxon>
    </lineage>
</organism>
<proteinExistence type="predicted"/>
<accession>A0A0F9DRJ1</accession>
<name>A0A0F9DRJ1_9ZZZZ</name>
<evidence type="ECO:0000313" key="1">
    <source>
        <dbReference type="EMBL" id="KKL56371.1"/>
    </source>
</evidence>
<reference evidence="1" key="1">
    <citation type="journal article" date="2015" name="Nature">
        <title>Complex archaea that bridge the gap between prokaryotes and eukaryotes.</title>
        <authorList>
            <person name="Spang A."/>
            <person name="Saw J.H."/>
            <person name="Jorgensen S.L."/>
            <person name="Zaremba-Niedzwiedzka K."/>
            <person name="Martijn J."/>
            <person name="Lind A.E."/>
            <person name="van Eijk R."/>
            <person name="Schleper C."/>
            <person name="Guy L."/>
            <person name="Ettema T.J."/>
        </authorList>
    </citation>
    <scope>NUCLEOTIDE SEQUENCE</scope>
</reference>
<sequence length="138" mass="15193">MNFLQQAIVNIHVANNIKAVSTVSGAPEFPALIYDKTKQLYGQYPPTNTAEYLTLYGKIAPVYNAVSVKARTIAQLPIQILKQTGDKEFEDVTDTRAGAVPPEPGSFVQSQAASTYLSDAAIGFSKRERLFRRVFIPQ</sequence>
<dbReference type="AlphaFoldDB" id="A0A0F9DRJ1"/>
<comment type="caution">
    <text evidence="1">The sequence shown here is derived from an EMBL/GenBank/DDBJ whole genome shotgun (WGS) entry which is preliminary data.</text>
</comment>
<protein>
    <submittedName>
        <fullName evidence="1">Uncharacterized protein</fullName>
    </submittedName>
</protein>